<dbReference type="PANTHER" id="PTHR48081">
    <property type="entry name" value="AB HYDROLASE SUPERFAMILY PROTEIN C4A8.06C"/>
    <property type="match status" value="1"/>
</dbReference>
<dbReference type="EMBL" id="QQAZ01000003">
    <property type="protein sequence ID" value="RDI53299.1"/>
    <property type="molecule type" value="Genomic_DNA"/>
</dbReference>
<gene>
    <name evidence="3" type="ORF">DFR68_103687</name>
</gene>
<protein>
    <submittedName>
        <fullName evidence="3">Acetyl esterase/lipase</fullName>
    </submittedName>
</protein>
<name>A0A370H9U4_9NOCA</name>
<dbReference type="SUPFAM" id="SSF53474">
    <property type="entry name" value="alpha/beta-Hydrolases"/>
    <property type="match status" value="1"/>
</dbReference>
<accession>A0A370H9U4</accession>
<feature type="domain" description="Alpha/beta hydrolase fold-3" evidence="2">
    <location>
        <begin position="131"/>
        <end position="193"/>
    </location>
</feature>
<dbReference type="RefSeq" id="WP_068012583.1">
    <property type="nucleotide sequence ID" value="NZ_QQAZ01000003.1"/>
</dbReference>
<organism evidence="3 4">
    <name type="scientific">Nocardia mexicana</name>
    <dbReference type="NCBI Taxonomy" id="279262"/>
    <lineage>
        <taxon>Bacteria</taxon>
        <taxon>Bacillati</taxon>
        <taxon>Actinomycetota</taxon>
        <taxon>Actinomycetes</taxon>
        <taxon>Mycobacteriales</taxon>
        <taxon>Nocardiaceae</taxon>
        <taxon>Nocardia</taxon>
    </lineage>
</organism>
<sequence length="274" mass="29947">MNPTLDDEIIPLSVEDPAPHRDPTPYGQHTVVPEIQGRRNLGMIRNVTRPALVVHRPAAARATGTGVIVCPGGSFATLTDTGTVIAKQLAAQGITAFVLRYRVLPTPVRDEDFLRQWATVATMADIEAQSHVAVADGSQAVRLVREQAARWRLDPERIGILGTSAGGLVTLAAATGYDPRSRPDFAAPIYPATWHEYRVPDDAPPLFLCLAADDEGDGVLEGNLALHRNWLAAGRPVEMHVYERGGHGFAEGPRGLPCDTWLDRFLDWLRMHEF</sequence>
<dbReference type="Proteomes" id="UP000255355">
    <property type="component" value="Unassembled WGS sequence"/>
</dbReference>
<evidence type="ECO:0000256" key="1">
    <source>
        <dbReference type="ARBA" id="ARBA00022801"/>
    </source>
</evidence>
<dbReference type="InterPro" id="IPR029058">
    <property type="entry name" value="AB_hydrolase_fold"/>
</dbReference>
<evidence type="ECO:0000313" key="4">
    <source>
        <dbReference type="Proteomes" id="UP000255355"/>
    </source>
</evidence>
<keyword evidence="1" id="KW-0378">Hydrolase</keyword>
<evidence type="ECO:0000313" key="3">
    <source>
        <dbReference type="EMBL" id="RDI53299.1"/>
    </source>
</evidence>
<dbReference type="STRING" id="1210089.GCA_001613165_00144"/>
<dbReference type="PANTHER" id="PTHR48081:SF6">
    <property type="entry name" value="PEPTIDASE S9 PROLYL OLIGOPEPTIDASE CATALYTIC DOMAIN-CONTAINING PROTEIN"/>
    <property type="match status" value="1"/>
</dbReference>
<dbReference type="Pfam" id="PF07859">
    <property type="entry name" value="Abhydrolase_3"/>
    <property type="match status" value="1"/>
</dbReference>
<keyword evidence="4" id="KW-1185">Reference proteome</keyword>
<dbReference type="AlphaFoldDB" id="A0A370H9U4"/>
<dbReference type="OrthoDB" id="9794725at2"/>
<dbReference type="InterPro" id="IPR013094">
    <property type="entry name" value="AB_hydrolase_3"/>
</dbReference>
<comment type="caution">
    <text evidence="3">The sequence shown here is derived from an EMBL/GenBank/DDBJ whole genome shotgun (WGS) entry which is preliminary data.</text>
</comment>
<dbReference type="InterPro" id="IPR050300">
    <property type="entry name" value="GDXG_lipolytic_enzyme"/>
</dbReference>
<evidence type="ECO:0000259" key="2">
    <source>
        <dbReference type="Pfam" id="PF07859"/>
    </source>
</evidence>
<proteinExistence type="predicted"/>
<reference evidence="3 4" key="1">
    <citation type="submission" date="2018-07" db="EMBL/GenBank/DDBJ databases">
        <title>Genomic Encyclopedia of Type Strains, Phase IV (KMG-IV): sequencing the most valuable type-strain genomes for metagenomic binning, comparative biology and taxonomic classification.</title>
        <authorList>
            <person name="Goeker M."/>
        </authorList>
    </citation>
    <scope>NUCLEOTIDE SEQUENCE [LARGE SCALE GENOMIC DNA]</scope>
    <source>
        <strain evidence="3 4">DSM 44952</strain>
    </source>
</reference>
<dbReference type="Gene3D" id="3.40.50.1820">
    <property type="entry name" value="alpha/beta hydrolase"/>
    <property type="match status" value="1"/>
</dbReference>
<dbReference type="GO" id="GO:0016787">
    <property type="term" value="F:hydrolase activity"/>
    <property type="evidence" value="ECO:0007669"/>
    <property type="project" value="UniProtKB-KW"/>
</dbReference>